<sequence>MITKKKLREYLEEKGIYNDVDEFLIDDFIAYLEMSQEARRDIKKRGAVMNIAKPENKPYYQQNPSVSILNNATKNLLNISRKLALSPYDRAKLKVEEDIEDDGFNT</sequence>
<accession>A0AA42C8F9</accession>
<dbReference type="Pfam" id="PF05119">
    <property type="entry name" value="Terminase_4"/>
    <property type="match status" value="1"/>
</dbReference>
<dbReference type="Proteomes" id="UP001163821">
    <property type="component" value="Unassembled WGS sequence"/>
</dbReference>
<reference evidence="1" key="1">
    <citation type="submission" date="2022-10" db="EMBL/GenBank/DDBJ databases">
        <title>Gaoshiqiia sediminis gen. nov., sp. nov., isolated from coastal sediment.</title>
        <authorList>
            <person name="Yu W.X."/>
            <person name="Mu D.S."/>
            <person name="Du J.Z."/>
            <person name="Liang Y.Q."/>
        </authorList>
    </citation>
    <scope>NUCLEOTIDE SEQUENCE</scope>
    <source>
        <strain evidence="1">A06</strain>
    </source>
</reference>
<gene>
    <name evidence="1" type="ORF">N2K84_18185</name>
</gene>
<organism evidence="1 2">
    <name type="scientific">Gaoshiqia sediminis</name>
    <dbReference type="NCBI Taxonomy" id="2986998"/>
    <lineage>
        <taxon>Bacteria</taxon>
        <taxon>Pseudomonadati</taxon>
        <taxon>Bacteroidota</taxon>
        <taxon>Bacteroidia</taxon>
        <taxon>Marinilabiliales</taxon>
        <taxon>Prolixibacteraceae</taxon>
        <taxon>Gaoshiqia</taxon>
    </lineage>
</organism>
<protein>
    <submittedName>
        <fullName evidence="1">P27 family phage terminase small subunit</fullName>
    </submittedName>
</protein>
<name>A0AA42C8F9_9BACT</name>
<dbReference type="AlphaFoldDB" id="A0AA42C8F9"/>
<dbReference type="RefSeq" id="WP_282593257.1">
    <property type="nucleotide sequence ID" value="NZ_JAPAAF010000045.1"/>
</dbReference>
<dbReference type="EMBL" id="JAPAAF010000045">
    <property type="protein sequence ID" value="MCW0484669.1"/>
    <property type="molecule type" value="Genomic_DNA"/>
</dbReference>
<evidence type="ECO:0000313" key="2">
    <source>
        <dbReference type="Proteomes" id="UP001163821"/>
    </source>
</evidence>
<evidence type="ECO:0000313" key="1">
    <source>
        <dbReference type="EMBL" id="MCW0484669.1"/>
    </source>
</evidence>
<comment type="caution">
    <text evidence="1">The sequence shown here is derived from an EMBL/GenBank/DDBJ whole genome shotgun (WGS) entry which is preliminary data.</text>
</comment>
<proteinExistence type="predicted"/>
<keyword evidence="2" id="KW-1185">Reference proteome</keyword>
<dbReference type="InterPro" id="IPR006448">
    <property type="entry name" value="Phage_term_ssu_P27"/>
</dbReference>